<dbReference type="Proteomes" id="UP001205867">
    <property type="component" value="Unassembled WGS sequence"/>
</dbReference>
<dbReference type="InterPro" id="IPR002539">
    <property type="entry name" value="MaoC-like_dom"/>
</dbReference>
<dbReference type="Gene3D" id="3.10.129.10">
    <property type="entry name" value="Hotdog Thioesterase"/>
    <property type="match status" value="1"/>
</dbReference>
<dbReference type="Pfam" id="PF01575">
    <property type="entry name" value="MaoC_dehydratas"/>
    <property type="match status" value="1"/>
</dbReference>
<sequence>MQTTQLSAPPSLGRLYVRAAGRAAADAVVRRRRPRDLPDRQVVVTGHRIPAEAVTAWRGAVGSADPADLPSVLVHTQVFGAAMELMADPEFPLPLPGLVHLSNTVLHHRPVPAETALRVTARAVGLVPHHAGTAVDVVVTVEGPGDDGEEALLWEGVSRYLAKGLHLSGLRPERPARPDFVPPTPTAQWRFGTGAGRRYAGVSGDWNPIHLTSVSARLFGMKGAIAHGMFLAARMLEGREPAGAGFRWHIDFEAPVVLPTTVAVRYEPRPDGGTRVCGWDARRRRPHFSGEITPLES</sequence>
<organism evidence="3 4">
    <name type="scientific">Micrococcus luteus</name>
    <name type="common">Micrococcus lysodeikticus</name>
    <dbReference type="NCBI Taxonomy" id="1270"/>
    <lineage>
        <taxon>Bacteria</taxon>
        <taxon>Bacillati</taxon>
        <taxon>Actinomycetota</taxon>
        <taxon>Actinomycetes</taxon>
        <taxon>Micrococcales</taxon>
        <taxon>Micrococcaceae</taxon>
        <taxon>Micrococcus</taxon>
    </lineage>
</organism>
<feature type="domain" description="MaoC-like" evidence="2">
    <location>
        <begin position="197"/>
        <end position="267"/>
    </location>
</feature>
<dbReference type="GO" id="GO:0004312">
    <property type="term" value="F:fatty acid synthase activity"/>
    <property type="evidence" value="ECO:0007669"/>
    <property type="project" value="InterPro"/>
</dbReference>
<evidence type="ECO:0000259" key="2">
    <source>
        <dbReference type="Pfam" id="PF01575"/>
    </source>
</evidence>
<accession>A0AAP3AEW8</accession>
<name>A0AAP3AEW8_MICLU</name>
<dbReference type="InterPro" id="IPR029069">
    <property type="entry name" value="HotDog_dom_sf"/>
</dbReference>
<comment type="caution">
    <text evidence="3">The sequence shown here is derived from an EMBL/GenBank/DDBJ whole genome shotgun (WGS) entry which is preliminary data.</text>
</comment>
<proteinExistence type="inferred from homology"/>
<dbReference type="AlphaFoldDB" id="A0AAP3AEW8"/>
<dbReference type="PRINTS" id="PR01483">
    <property type="entry name" value="FASYNTHASE"/>
</dbReference>
<comment type="similarity">
    <text evidence="1">Belongs to the enoyl-CoA hydratase/isomerase family.</text>
</comment>
<dbReference type="PANTHER" id="PTHR43841">
    <property type="entry name" value="3-HYDROXYACYL-THIOESTER DEHYDRATASE HTDX-RELATED"/>
    <property type="match status" value="1"/>
</dbReference>
<gene>
    <name evidence="3" type="ORF">M3A82_000815</name>
</gene>
<dbReference type="GO" id="GO:0005835">
    <property type="term" value="C:fatty acid synthase complex"/>
    <property type="evidence" value="ECO:0007669"/>
    <property type="project" value="InterPro"/>
</dbReference>
<evidence type="ECO:0000313" key="4">
    <source>
        <dbReference type="Proteomes" id="UP001205867"/>
    </source>
</evidence>
<reference evidence="3" key="1">
    <citation type="submission" date="2023-06" db="EMBL/GenBank/DDBJ databases">
        <title>lsaBGC provides a comprehensive framework for evolutionary analysis of biosynthetic gene clusters within focal taxa.</title>
        <authorList>
            <person name="Salamzade R."/>
            <person name="Sandstrom S."/>
            <person name="Kalan L.R."/>
        </authorList>
    </citation>
    <scope>NUCLEOTIDE SEQUENCE</scope>
    <source>
        <strain evidence="3">P3-SID899</strain>
    </source>
</reference>
<dbReference type="SUPFAM" id="SSF54637">
    <property type="entry name" value="Thioesterase/thiol ester dehydrase-isomerase"/>
    <property type="match status" value="2"/>
</dbReference>
<dbReference type="EMBL" id="JALXKZ020000001">
    <property type="protein sequence ID" value="MCV7627891.1"/>
    <property type="molecule type" value="Genomic_DNA"/>
</dbReference>
<evidence type="ECO:0000313" key="3">
    <source>
        <dbReference type="EMBL" id="MCV7627891.1"/>
    </source>
</evidence>
<dbReference type="GO" id="GO:0006633">
    <property type="term" value="P:fatty acid biosynthetic process"/>
    <property type="evidence" value="ECO:0007669"/>
    <property type="project" value="InterPro"/>
</dbReference>
<evidence type="ECO:0000256" key="1">
    <source>
        <dbReference type="ARBA" id="ARBA00005254"/>
    </source>
</evidence>
<dbReference type="PANTHER" id="PTHR43841:SF3">
    <property type="entry name" value="(3R)-HYDROXYACYL-ACP DEHYDRATASE SUBUNIT HADB"/>
    <property type="match status" value="1"/>
</dbReference>
<dbReference type="InterPro" id="IPR003965">
    <property type="entry name" value="Fatty_acid_synthase"/>
</dbReference>
<protein>
    <submittedName>
        <fullName evidence="3">MaoC/PaaZ C-terminal domain-containing protein</fullName>
    </submittedName>
</protein>